<organism evidence="3 4">
    <name type="scientific">Saezia sanguinis</name>
    <dbReference type="NCBI Taxonomy" id="1965230"/>
    <lineage>
        <taxon>Bacteria</taxon>
        <taxon>Pseudomonadati</taxon>
        <taxon>Pseudomonadota</taxon>
        <taxon>Betaproteobacteria</taxon>
        <taxon>Burkholderiales</taxon>
        <taxon>Saeziaceae</taxon>
        <taxon>Saezia</taxon>
    </lineage>
</organism>
<reference evidence="3 4" key="1">
    <citation type="submission" date="2018-01" db="EMBL/GenBank/DDBJ databases">
        <title>Saezia sanguinis gen. nov., sp. nov., in the order Burkholderiales isolated from human blood.</title>
        <authorList>
            <person name="Medina-Pascual M.J."/>
            <person name="Valdezate S."/>
            <person name="Monzon S."/>
            <person name="Cuesta I."/>
            <person name="Carrasco G."/>
            <person name="Villalon P."/>
            <person name="Saez-Nieto J.A."/>
        </authorList>
    </citation>
    <scope>NUCLEOTIDE SEQUENCE [LARGE SCALE GENOMIC DNA]</scope>
    <source>
        <strain evidence="3 4">CNM695-12</strain>
    </source>
</reference>
<evidence type="ECO:0000313" key="4">
    <source>
        <dbReference type="Proteomes" id="UP000286947"/>
    </source>
</evidence>
<feature type="compositionally biased region" description="Acidic residues" evidence="1">
    <location>
        <begin position="269"/>
        <end position="281"/>
    </location>
</feature>
<dbReference type="AlphaFoldDB" id="A0A433SFG5"/>
<protein>
    <submittedName>
        <fullName evidence="3">Uncharacterized protein</fullName>
    </submittedName>
</protein>
<gene>
    <name evidence="3" type="ORF">CUZ56_01422</name>
</gene>
<evidence type="ECO:0000256" key="1">
    <source>
        <dbReference type="SAM" id="MobiDB-lite"/>
    </source>
</evidence>
<sequence>MSISAIKNLVPIPVQSFLFLISRTYKYLFVLCVGLMIAGWVMDGRMPTPDAMLPELGHEPLQQSAQVAEFTQTEHGTTYYVKPLYTYELYGLVVSKHEANSSFLSNSHARWGDYLNTTDLCVVWGSNAFSGIYQQIKFRSGEWTCFFESKGGYEVYRAFDINRVSNNHMLIGNQEVAKILRDVRIGDQIYFKGYLAEYGTASHRIRGTSTTRTDTGQGACETVYATHVQIIQEIPRIWRLLMWAGVWGIVVLYILWFFTPASSPTRQEEADDDENDDEDLDWRERYRAQRPHERH</sequence>
<proteinExistence type="predicted"/>
<evidence type="ECO:0000313" key="3">
    <source>
        <dbReference type="EMBL" id="RUS67475.1"/>
    </source>
</evidence>
<dbReference type="EMBL" id="PQSP01000002">
    <property type="protein sequence ID" value="RUS67475.1"/>
    <property type="molecule type" value="Genomic_DNA"/>
</dbReference>
<dbReference type="Proteomes" id="UP000286947">
    <property type="component" value="Unassembled WGS sequence"/>
</dbReference>
<comment type="caution">
    <text evidence="3">The sequence shown here is derived from an EMBL/GenBank/DDBJ whole genome shotgun (WGS) entry which is preliminary data.</text>
</comment>
<keyword evidence="4" id="KW-1185">Reference proteome</keyword>
<keyword evidence="2" id="KW-1133">Transmembrane helix</keyword>
<keyword evidence="2" id="KW-0812">Transmembrane</keyword>
<evidence type="ECO:0000256" key="2">
    <source>
        <dbReference type="SAM" id="Phobius"/>
    </source>
</evidence>
<name>A0A433SFG5_9BURK</name>
<feature type="compositionally biased region" description="Basic and acidic residues" evidence="1">
    <location>
        <begin position="282"/>
        <end position="295"/>
    </location>
</feature>
<keyword evidence="2" id="KW-0472">Membrane</keyword>
<feature type="transmembrane region" description="Helical" evidence="2">
    <location>
        <begin position="24"/>
        <end position="42"/>
    </location>
</feature>
<accession>A0A433SFG5</accession>
<feature type="region of interest" description="Disordered" evidence="1">
    <location>
        <begin position="264"/>
        <end position="295"/>
    </location>
</feature>
<dbReference type="OrthoDB" id="6706661at2"/>
<feature type="transmembrane region" description="Helical" evidence="2">
    <location>
        <begin position="240"/>
        <end position="258"/>
    </location>
</feature>
<dbReference type="RefSeq" id="WP_126979529.1">
    <property type="nucleotide sequence ID" value="NZ_PQSP01000002.1"/>
</dbReference>